<dbReference type="Pfam" id="PF02163">
    <property type="entry name" value="Peptidase_M50"/>
    <property type="match status" value="2"/>
</dbReference>
<dbReference type="AlphaFoldDB" id="A0A0F9C4J4"/>
<dbReference type="EMBL" id="LAZR01046083">
    <property type="protein sequence ID" value="KKK97364.1"/>
    <property type="molecule type" value="Genomic_DNA"/>
</dbReference>
<dbReference type="InterPro" id="IPR008915">
    <property type="entry name" value="Peptidase_M50"/>
</dbReference>
<dbReference type="SUPFAM" id="SSF54631">
    <property type="entry name" value="CBS-domain pair"/>
    <property type="match status" value="1"/>
</dbReference>
<keyword evidence="11 15" id="KW-1133">Transmembrane helix</keyword>
<comment type="similarity">
    <text evidence="3">Belongs to the peptidase M50B family.</text>
</comment>
<evidence type="ECO:0000256" key="13">
    <source>
        <dbReference type="ARBA" id="ARBA00023122"/>
    </source>
</evidence>
<keyword evidence="8" id="KW-0677">Repeat</keyword>
<dbReference type="Pfam" id="PF00571">
    <property type="entry name" value="CBS"/>
    <property type="match status" value="2"/>
</dbReference>
<keyword evidence="4" id="KW-1003">Cell membrane</keyword>
<evidence type="ECO:0000256" key="8">
    <source>
        <dbReference type="ARBA" id="ARBA00022737"/>
    </source>
</evidence>
<proteinExistence type="inferred from homology"/>
<evidence type="ECO:0000256" key="7">
    <source>
        <dbReference type="ARBA" id="ARBA00022723"/>
    </source>
</evidence>
<comment type="cofactor">
    <cofactor evidence="1">
        <name>Zn(2+)</name>
        <dbReference type="ChEBI" id="CHEBI:29105"/>
    </cofactor>
</comment>
<feature type="domain" description="CBS" evidence="16">
    <location>
        <begin position="252"/>
        <end position="308"/>
    </location>
</feature>
<evidence type="ECO:0000256" key="2">
    <source>
        <dbReference type="ARBA" id="ARBA00004651"/>
    </source>
</evidence>
<dbReference type="SMART" id="SM00116">
    <property type="entry name" value="CBS"/>
    <property type="match status" value="2"/>
</dbReference>
<protein>
    <recommendedName>
        <fullName evidence="16">CBS domain-containing protein</fullName>
    </recommendedName>
</protein>
<evidence type="ECO:0000256" key="4">
    <source>
        <dbReference type="ARBA" id="ARBA00022475"/>
    </source>
</evidence>
<evidence type="ECO:0000256" key="10">
    <source>
        <dbReference type="ARBA" id="ARBA00022833"/>
    </source>
</evidence>
<dbReference type="PIRSF" id="PIRSF006404">
    <property type="entry name" value="UCP006404_Pept_M50_CBS"/>
    <property type="match status" value="1"/>
</dbReference>
<evidence type="ECO:0000256" key="3">
    <source>
        <dbReference type="ARBA" id="ARBA00007931"/>
    </source>
</evidence>
<evidence type="ECO:0000259" key="16">
    <source>
        <dbReference type="PROSITE" id="PS51371"/>
    </source>
</evidence>
<keyword evidence="9" id="KW-0378">Hydrolase</keyword>
<sequence length="374" mass="41788">MRRQIELIRIFNIPIKLDLSWFIIVAFISWTLASGYFPTIYPGFDKSIYWMMGIFSAVLLFVSVLLHELSHSLVAKKNNIPIKGITLFIFGGVAEMTEEPTTAKSEIKMAVAGPICSGALALLFFIISKFFTSFLPVIPLIGILKYCVFINLALMIFNLLPGFPLDGGRILRAIIWNSTGDIKKATYTTSRIGSSLGVFLIIFGFFNIFTGNFIGGLWFAFIGIFLKGAAESGYQQLLTGRLLHGIKISEIMTRDLVTIEDSTTLDKLVDDYFLKHRYNSYPVVSNGNFIGIVSIHDVKQIPRKDWDKVDVRKILDSKIISLCVSPDDDATSAMSKMVRKGLGRIPVLDNGKLVGIVSHRDIMQIIKHKMDLSV</sequence>
<dbReference type="InterPro" id="IPR000644">
    <property type="entry name" value="CBS_dom"/>
</dbReference>
<keyword evidence="13" id="KW-0129">CBS domain</keyword>
<dbReference type="GO" id="GO:0005886">
    <property type="term" value="C:plasma membrane"/>
    <property type="evidence" value="ECO:0007669"/>
    <property type="project" value="UniProtKB-SubCell"/>
</dbReference>
<evidence type="ECO:0000256" key="14">
    <source>
        <dbReference type="ARBA" id="ARBA00023136"/>
    </source>
</evidence>
<comment type="subcellular location">
    <subcellularLocation>
        <location evidence="2">Cell membrane</location>
        <topology evidence="2">Multi-pass membrane protein</topology>
    </subcellularLocation>
</comment>
<gene>
    <name evidence="17" type="ORF">LCGC14_2653490</name>
</gene>
<feature type="transmembrane region" description="Helical" evidence="15">
    <location>
        <begin position="47"/>
        <end position="66"/>
    </location>
</feature>
<evidence type="ECO:0000256" key="1">
    <source>
        <dbReference type="ARBA" id="ARBA00001947"/>
    </source>
</evidence>
<reference evidence="17" key="1">
    <citation type="journal article" date="2015" name="Nature">
        <title>Complex archaea that bridge the gap between prokaryotes and eukaryotes.</title>
        <authorList>
            <person name="Spang A."/>
            <person name="Saw J.H."/>
            <person name="Jorgensen S.L."/>
            <person name="Zaremba-Niedzwiedzka K."/>
            <person name="Martijn J."/>
            <person name="Lind A.E."/>
            <person name="van Eijk R."/>
            <person name="Schleper C."/>
            <person name="Guy L."/>
            <person name="Ettema T.J."/>
        </authorList>
    </citation>
    <scope>NUCLEOTIDE SEQUENCE</scope>
</reference>
<dbReference type="PROSITE" id="PS51371">
    <property type="entry name" value="CBS"/>
    <property type="match status" value="2"/>
</dbReference>
<keyword evidence="14 15" id="KW-0472">Membrane</keyword>
<dbReference type="GO" id="GO:0008237">
    <property type="term" value="F:metallopeptidase activity"/>
    <property type="evidence" value="ECO:0007669"/>
    <property type="project" value="UniProtKB-KW"/>
</dbReference>
<dbReference type="InterPro" id="IPR016483">
    <property type="entry name" value="UCP006404_Pept_M50_CBS"/>
</dbReference>
<evidence type="ECO:0000256" key="6">
    <source>
        <dbReference type="ARBA" id="ARBA00022692"/>
    </source>
</evidence>
<keyword evidence="10" id="KW-0862">Zinc</keyword>
<feature type="domain" description="CBS" evidence="16">
    <location>
        <begin position="316"/>
        <end position="372"/>
    </location>
</feature>
<name>A0A0F9C4J4_9ZZZZ</name>
<comment type="caution">
    <text evidence="17">The sequence shown here is derived from an EMBL/GenBank/DDBJ whole genome shotgun (WGS) entry which is preliminary data.</text>
</comment>
<dbReference type="GO" id="GO:0006508">
    <property type="term" value="P:proteolysis"/>
    <property type="evidence" value="ECO:0007669"/>
    <property type="project" value="UniProtKB-KW"/>
</dbReference>
<keyword evidence="12" id="KW-0482">Metalloprotease</keyword>
<keyword evidence="7" id="KW-0479">Metal-binding</keyword>
<accession>A0A0F9C4J4</accession>
<dbReference type="PANTHER" id="PTHR39188:SF3">
    <property type="entry name" value="STAGE IV SPORULATION PROTEIN FB"/>
    <property type="match status" value="1"/>
</dbReference>
<evidence type="ECO:0000256" key="9">
    <source>
        <dbReference type="ARBA" id="ARBA00022801"/>
    </source>
</evidence>
<feature type="transmembrane region" description="Helical" evidence="15">
    <location>
        <begin position="109"/>
        <end position="127"/>
    </location>
</feature>
<dbReference type="InterPro" id="IPR046342">
    <property type="entry name" value="CBS_dom_sf"/>
</dbReference>
<evidence type="ECO:0000256" key="12">
    <source>
        <dbReference type="ARBA" id="ARBA00023049"/>
    </source>
</evidence>
<dbReference type="Gene3D" id="3.10.580.10">
    <property type="entry name" value="CBS-domain"/>
    <property type="match status" value="2"/>
</dbReference>
<evidence type="ECO:0000313" key="17">
    <source>
        <dbReference type="EMBL" id="KKK97364.1"/>
    </source>
</evidence>
<evidence type="ECO:0000256" key="11">
    <source>
        <dbReference type="ARBA" id="ARBA00022989"/>
    </source>
</evidence>
<evidence type="ECO:0000256" key="5">
    <source>
        <dbReference type="ARBA" id="ARBA00022670"/>
    </source>
</evidence>
<feature type="transmembrane region" description="Helical" evidence="15">
    <location>
        <begin position="134"/>
        <end position="157"/>
    </location>
</feature>
<dbReference type="GO" id="GO:0046872">
    <property type="term" value="F:metal ion binding"/>
    <property type="evidence" value="ECO:0007669"/>
    <property type="project" value="UniProtKB-KW"/>
</dbReference>
<keyword evidence="5" id="KW-0645">Protease</keyword>
<dbReference type="CDD" id="cd06164">
    <property type="entry name" value="S2P-M50_SpoIVFB_CBS"/>
    <property type="match status" value="1"/>
</dbReference>
<organism evidence="17">
    <name type="scientific">marine sediment metagenome</name>
    <dbReference type="NCBI Taxonomy" id="412755"/>
    <lineage>
        <taxon>unclassified sequences</taxon>
        <taxon>metagenomes</taxon>
        <taxon>ecological metagenomes</taxon>
    </lineage>
</organism>
<feature type="transmembrane region" description="Helical" evidence="15">
    <location>
        <begin position="196"/>
        <end position="226"/>
    </location>
</feature>
<evidence type="ECO:0000256" key="15">
    <source>
        <dbReference type="SAM" id="Phobius"/>
    </source>
</evidence>
<dbReference type="PANTHER" id="PTHR39188">
    <property type="entry name" value="MEMBRANE-ASSOCIATED ZINC METALLOPROTEASE M50B"/>
    <property type="match status" value="1"/>
</dbReference>
<keyword evidence="6 15" id="KW-0812">Transmembrane</keyword>
<feature type="transmembrane region" description="Helical" evidence="15">
    <location>
        <begin position="21"/>
        <end position="41"/>
    </location>
</feature>